<feature type="transmembrane region" description="Helical" evidence="9">
    <location>
        <begin position="252"/>
        <end position="276"/>
    </location>
</feature>
<comment type="function">
    <text evidence="9">Part of the ABC transporter complex (TC 3.A.1.6.1) involved in sulfate/thiosulfate import.</text>
</comment>
<dbReference type="InterPro" id="IPR000515">
    <property type="entry name" value="MetI-like"/>
</dbReference>
<dbReference type="RefSeq" id="WP_140904869.1">
    <property type="nucleotide sequence ID" value="NZ_JBHTMD010000013.1"/>
</dbReference>
<evidence type="ECO:0000256" key="1">
    <source>
        <dbReference type="ARBA" id="ARBA00004651"/>
    </source>
</evidence>
<evidence type="ECO:0000256" key="2">
    <source>
        <dbReference type="ARBA" id="ARBA00011779"/>
    </source>
</evidence>
<feature type="transmembrane region" description="Helical" evidence="9">
    <location>
        <begin position="74"/>
        <end position="96"/>
    </location>
</feature>
<dbReference type="InterPro" id="IPR005667">
    <property type="entry name" value="Sulph_transpt2"/>
</dbReference>
<reference evidence="11 12" key="1">
    <citation type="journal article" date="2003" name="Int. J. Syst. Evol. Microbiol.">
        <title>Towards a standardized format for the description of a novel species (of an established genus): Ochrobactrum gallinifaecis sp. nov.</title>
        <authorList>
            <person name="Kampfer P."/>
            <person name="Buczolits S."/>
            <person name="Albrecht A."/>
            <person name="Busse H.J."/>
            <person name="Stackebrandt E."/>
        </authorList>
    </citation>
    <scope>NUCLEOTIDE SEQUENCE [LARGE SCALE GENOMIC DNA]</scope>
    <source>
        <strain evidence="11 12">ISO 196</strain>
    </source>
</reference>
<dbReference type="GO" id="GO:0005886">
    <property type="term" value="C:plasma membrane"/>
    <property type="evidence" value="ECO:0007669"/>
    <property type="project" value="UniProtKB-SubCell"/>
</dbReference>
<feature type="transmembrane region" description="Helical" evidence="9">
    <location>
        <begin position="20"/>
        <end position="47"/>
    </location>
</feature>
<dbReference type="InterPro" id="IPR011865">
    <property type="entry name" value="CysT_permease"/>
</dbReference>
<feature type="transmembrane region" description="Helical" evidence="9">
    <location>
        <begin position="108"/>
        <end position="130"/>
    </location>
</feature>
<gene>
    <name evidence="11" type="primary">cysT</name>
    <name evidence="11" type="ORF">FHY56_09225</name>
</gene>
<keyword evidence="3 9" id="KW-0813">Transport</keyword>
<evidence type="ECO:0000256" key="9">
    <source>
        <dbReference type="RuleBase" id="RU366001"/>
    </source>
</evidence>
<dbReference type="Gene3D" id="1.10.3720.10">
    <property type="entry name" value="MetI-like"/>
    <property type="match status" value="1"/>
</dbReference>
<dbReference type="FunFam" id="1.10.3720.10:FF:000004">
    <property type="entry name" value="Sulfate transport system permease protein CysT"/>
    <property type="match status" value="1"/>
</dbReference>
<dbReference type="GO" id="GO:0015419">
    <property type="term" value="F:ABC-type sulfate transporter activity"/>
    <property type="evidence" value="ECO:0007669"/>
    <property type="project" value="UniProtKB-UniRule"/>
</dbReference>
<dbReference type="Proteomes" id="UP000315388">
    <property type="component" value="Unassembled WGS sequence"/>
</dbReference>
<evidence type="ECO:0000259" key="10">
    <source>
        <dbReference type="PROSITE" id="PS50928"/>
    </source>
</evidence>
<evidence type="ECO:0000256" key="7">
    <source>
        <dbReference type="ARBA" id="ARBA00023136"/>
    </source>
</evidence>
<keyword evidence="5 9" id="KW-1133">Transmembrane helix</keyword>
<dbReference type="PROSITE" id="PS50928">
    <property type="entry name" value="ABC_TM1"/>
    <property type="match status" value="1"/>
</dbReference>
<dbReference type="EMBL" id="VEWJ01000005">
    <property type="protein sequence ID" value="TPF75431.1"/>
    <property type="molecule type" value="Genomic_DNA"/>
</dbReference>
<organism evidence="11 12">
    <name type="scientific">Brucella gallinifaecis</name>
    <dbReference type="NCBI Taxonomy" id="215590"/>
    <lineage>
        <taxon>Bacteria</taxon>
        <taxon>Pseudomonadati</taxon>
        <taxon>Pseudomonadota</taxon>
        <taxon>Alphaproteobacteria</taxon>
        <taxon>Hyphomicrobiales</taxon>
        <taxon>Brucellaceae</taxon>
        <taxon>Brucella/Ochrobactrum group</taxon>
        <taxon>Brucella</taxon>
    </lineage>
</organism>
<proteinExistence type="inferred from homology"/>
<comment type="similarity">
    <text evidence="9">Belongs to the binding-protein-dependent transport system permease family. CysTW subfamily.</text>
</comment>
<evidence type="ECO:0000256" key="3">
    <source>
        <dbReference type="ARBA" id="ARBA00022448"/>
    </source>
</evidence>
<evidence type="ECO:0000313" key="11">
    <source>
        <dbReference type="EMBL" id="TPF75431.1"/>
    </source>
</evidence>
<keyword evidence="7 9" id="KW-0472">Membrane</keyword>
<feature type="domain" description="ABC transmembrane type-1" evidence="10">
    <location>
        <begin position="70"/>
        <end position="271"/>
    </location>
</feature>
<evidence type="ECO:0000256" key="5">
    <source>
        <dbReference type="ARBA" id="ARBA00022989"/>
    </source>
</evidence>
<feature type="transmembrane region" description="Helical" evidence="9">
    <location>
        <begin position="222"/>
        <end position="245"/>
    </location>
</feature>
<dbReference type="OrthoDB" id="9804629at2"/>
<accession>A0A502BP55</accession>
<evidence type="ECO:0000256" key="8">
    <source>
        <dbReference type="ARBA" id="ARBA00025323"/>
    </source>
</evidence>
<evidence type="ECO:0000313" key="12">
    <source>
        <dbReference type="Proteomes" id="UP000315388"/>
    </source>
</evidence>
<sequence>MSSHPAPVRAGWHFRKPSVIPGFGLTLGFSVAYLTLLILIPLAALVLRSTDVGFAGFWKIVTDARTVAALETSFGTAFIAALVNVVFGVILAWVLVRYRFPGRRLIDAIVDIPFALPTAVAGIALASIYAPNGWIGSLLKPFDIRIAFSRAGIVVALIFIGLPFVVRTVQPIMEEISREVEEAAATLGASRFQTIWRVLLPSLQPAILTGFALAFARGVGEYGSVIFIAGNTPYVSEIAPLLIVIRLEEYDYAGATALAAVMLALSFAMLLFINLIQSWSRKKYGYGV</sequence>
<keyword evidence="4 9" id="KW-0812">Transmembrane</keyword>
<name>A0A502BP55_9HYPH</name>
<feature type="transmembrane region" description="Helical" evidence="9">
    <location>
        <begin position="150"/>
        <end position="169"/>
    </location>
</feature>
<evidence type="ECO:0000256" key="4">
    <source>
        <dbReference type="ARBA" id="ARBA00022692"/>
    </source>
</evidence>
<dbReference type="NCBIfam" id="TIGR02139">
    <property type="entry name" value="permease_CysT"/>
    <property type="match status" value="1"/>
</dbReference>
<protein>
    <recommendedName>
        <fullName evidence="9">Sulfate transport system permease protein CysT</fullName>
    </recommendedName>
</protein>
<comment type="subcellular location">
    <subcellularLocation>
        <location evidence="1">Cell membrane</location>
        <topology evidence="1">Multi-pass membrane protein</topology>
    </subcellularLocation>
</comment>
<comment type="function">
    <text evidence="8">Part of the ABC transporter complex CysAWTP (TC 3.A.1.6.1) involved in sulfate/thiosulfate import. Probably responsible for the translocation of the substrate across the membrane.</text>
</comment>
<evidence type="ECO:0000256" key="6">
    <source>
        <dbReference type="ARBA" id="ARBA00023032"/>
    </source>
</evidence>
<dbReference type="SUPFAM" id="SSF161098">
    <property type="entry name" value="MetI-like"/>
    <property type="match status" value="1"/>
</dbReference>
<dbReference type="CDD" id="cd06261">
    <property type="entry name" value="TM_PBP2"/>
    <property type="match status" value="1"/>
</dbReference>
<dbReference type="InterPro" id="IPR035906">
    <property type="entry name" value="MetI-like_sf"/>
</dbReference>
<comment type="caution">
    <text evidence="11">The sequence shown here is derived from an EMBL/GenBank/DDBJ whole genome shotgun (WGS) entry which is preliminary data.</text>
</comment>
<keyword evidence="6 9" id="KW-0764">Sulfate transport</keyword>
<dbReference type="PANTHER" id="PTHR30406">
    <property type="entry name" value="SULFATE TRANSPORT SYSTEM PERMEASE PROTEIN"/>
    <property type="match status" value="1"/>
</dbReference>
<keyword evidence="12" id="KW-1185">Reference proteome</keyword>
<dbReference type="NCBIfam" id="TIGR00969">
    <property type="entry name" value="3a0106s02"/>
    <property type="match status" value="1"/>
</dbReference>
<dbReference type="PANTHER" id="PTHR30406:SF8">
    <property type="entry name" value="SULFATE TRANSPORT SYSTEM PERMEASE PROTEIN CYST"/>
    <property type="match status" value="1"/>
</dbReference>
<dbReference type="Pfam" id="PF00528">
    <property type="entry name" value="BPD_transp_1"/>
    <property type="match status" value="1"/>
</dbReference>
<comment type="subunit">
    <text evidence="2">The complex is composed of two ATP-binding proteins (CysA), two transmembrane proteins (CysT and CysW) and a solute-binding protein (CysP).</text>
</comment>
<comment type="caution">
    <text evidence="9">Lacks conserved residue(s) required for the propagation of feature annotation.</text>
</comment>
<dbReference type="AlphaFoldDB" id="A0A502BP55"/>